<gene>
    <name evidence="1" type="ORF">PIIN_07772</name>
</gene>
<dbReference type="AlphaFoldDB" id="G4TR75"/>
<dbReference type="HOGENOM" id="CLU_1038688_0_0_1"/>
<dbReference type="Proteomes" id="UP000007148">
    <property type="component" value="Unassembled WGS sequence"/>
</dbReference>
<evidence type="ECO:0000313" key="2">
    <source>
        <dbReference type="Proteomes" id="UP000007148"/>
    </source>
</evidence>
<protein>
    <recommendedName>
        <fullName evidence="3">F-box domain-containing protein</fullName>
    </recommendedName>
</protein>
<name>G4TR75_SERID</name>
<sequence>MGCTNICRSLAELEDALRRAQSALVELKTRFDTSNIDVAWRVPLLCLKGTNVRSLAIIHFPSCGAEFLEELSRNLDFTSLQDLHMYIPAIQGEERLLPVLLHIVQRSAPQLTKLSSSIKLFKAILREEFRPQLQLQNLFIISDLFDSSLDPSGHFSIYLNLRALSLDDLSFLSCATPNLTFPQLESLSIECAYGHLRKFNLPSLKILTLGSIDDGECTCNPPDIRYTLSLVFPSMTYISISAQVPDTHWIRRIQSTSLVASVLLEVGK</sequence>
<accession>G4TR75</accession>
<organism evidence="1 2">
    <name type="scientific">Serendipita indica (strain DSM 11827)</name>
    <name type="common">Root endophyte fungus</name>
    <name type="synonym">Piriformospora indica</name>
    <dbReference type="NCBI Taxonomy" id="1109443"/>
    <lineage>
        <taxon>Eukaryota</taxon>
        <taxon>Fungi</taxon>
        <taxon>Dikarya</taxon>
        <taxon>Basidiomycota</taxon>
        <taxon>Agaricomycotina</taxon>
        <taxon>Agaricomycetes</taxon>
        <taxon>Sebacinales</taxon>
        <taxon>Serendipitaceae</taxon>
        <taxon>Serendipita</taxon>
    </lineage>
</organism>
<evidence type="ECO:0000313" key="1">
    <source>
        <dbReference type="EMBL" id="CCA73818.1"/>
    </source>
</evidence>
<comment type="caution">
    <text evidence="1">The sequence shown here is derived from an EMBL/GenBank/DDBJ whole genome shotgun (WGS) entry which is preliminary data.</text>
</comment>
<keyword evidence="2" id="KW-1185">Reference proteome</keyword>
<evidence type="ECO:0008006" key="3">
    <source>
        <dbReference type="Google" id="ProtNLM"/>
    </source>
</evidence>
<proteinExistence type="predicted"/>
<reference evidence="1 2" key="1">
    <citation type="journal article" date="2011" name="PLoS Pathog.">
        <title>Endophytic Life Strategies Decoded by Genome and Transcriptome Analyses of the Mutualistic Root Symbiont Piriformospora indica.</title>
        <authorList>
            <person name="Zuccaro A."/>
            <person name="Lahrmann U."/>
            <person name="Guldener U."/>
            <person name="Langen G."/>
            <person name="Pfiffi S."/>
            <person name="Biedenkopf D."/>
            <person name="Wong P."/>
            <person name="Samans B."/>
            <person name="Grimm C."/>
            <person name="Basiewicz M."/>
            <person name="Murat C."/>
            <person name="Martin F."/>
            <person name="Kogel K.H."/>
        </authorList>
    </citation>
    <scope>NUCLEOTIDE SEQUENCE [LARGE SCALE GENOMIC DNA]</scope>
    <source>
        <strain evidence="1 2">DSM 11827</strain>
    </source>
</reference>
<dbReference type="EMBL" id="CAFZ01000255">
    <property type="protein sequence ID" value="CCA73818.1"/>
    <property type="molecule type" value="Genomic_DNA"/>
</dbReference>
<dbReference type="InParanoid" id="G4TR75"/>